<dbReference type="RefSeq" id="WP_133847574.1">
    <property type="nucleotide sequence ID" value="NZ_SNXZ01000001.1"/>
</dbReference>
<comment type="caution">
    <text evidence="2">The sequence shown here is derived from an EMBL/GenBank/DDBJ whole genome shotgun (WGS) entry which is preliminary data.</text>
</comment>
<keyword evidence="1" id="KW-1133">Transmembrane helix</keyword>
<reference evidence="2 3" key="1">
    <citation type="submission" date="2019-03" db="EMBL/GenBank/DDBJ databases">
        <title>Genomic Encyclopedia of Type Strains, Phase IV (KMG-IV): sequencing the most valuable type-strain genomes for metagenomic binning, comparative biology and taxonomic classification.</title>
        <authorList>
            <person name="Goeker M."/>
        </authorList>
    </citation>
    <scope>NUCLEOTIDE SEQUENCE [LARGE SCALE GENOMIC DNA]</scope>
    <source>
        <strain evidence="2 3">DSM 45361</strain>
    </source>
</reference>
<dbReference type="OrthoDB" id="3825558at2"/>
<dbReference type="EMBL" id="SNXZ01000001">
    <property type="protein sequence ID" value="TDQ04708.1"/>
    <property type="molecule type" value="Genomic_DNA"/>
</dbReference>
<proteinExistence type="predicted"/>
<evidence type="ECO:0000313" key="2">
    <source>
        <dbReference type="EMBL" id="TDQ04708.1"/>
    </source>
</evidence>
<organism evidence="2 3">
    <name type="scientific">Labedaea rhizosphaerae</name>
    <dbReference type="NCBI Taxonomy" id="598644"/>
    <lineage>
        <taxon>Bacteria</taxon>
        <taxon>Bacillati</taxon>
        <taxon>Actinomycetota</taxon>
        <taxon>Actinomycetes</taxon>
        <taxon>Pseudonocardiales</taxon>
        <taxon>Pseudonocardiaceae</taxon>
        <taxon>Labedaea</taxon>
    </lineage>
</organism>
<evidence type="ECO:0000313" key="3">
    <source>
        <dbReference type="Proteomes" id="UP000295444"/>
    </source>
</evidence>
<evidence type="ECO:0000256" key="1">
    <source>
        <dbReference type="SAM" id="Phobius"/>
    </source>
</evidence>
<name>A0A4R6SKP3_LABRH</name>
<keyword evidence="1" id="KW-0472">Membrane</keyword>
<protein>
    <submittedName>
        <fullName evidence="2">Uncharacterized protein DUF3180</fullName>
    </submittedName>
</protein>
<gene>
    <name evidence="2" type="ORF">EV186_101663</name>
</gene>
<dbReference type="Pfam" id="PF11377">
    <property type="entry name" value="DUF3180"/>
    <property type="match status" value="1"/>
</dbReference>
<sequence length="156" mass="16484">MTATRPRDLIAIAAVAAVAIYLALRAFYGELPPLPIFAALMLGVLAIVELLLGFPLRARVRSGTRVVQPLTYARAVALAKASSILGALMFGAWLAAVVYLVPERGQIAAAADDLPSAIAGVVCSAGLTGAALWLEYCCRTPHDPDDQGRREIDQKL</sequence>
<dbReference type="AlphaFoldDB" id="A0A4R6SKP3"/>
<accession>A0A4R6SKP3</accession>
<feature type="transmembrane region" description="Helical" evidence="1">
    <location>
        <begin position="77"/>
        <end position="102"/>
    </location>
</feature>
<feature type="transmembrane region" description="Helical" evidence="1">
    <location>
        <begin position="34"/>
        <end position="56"/>
    </location>
</feature>
<dbReference type="Proteomes" id="UP000295444">
    <property type="component" value="Unassembled WGS sequence"/>
</dbReference>
<keyword evidence="3" id="KW-1185">Reference proteome</keyword>
<keyword evidence="1" id="KW-0812">Transmembrane</keyword>
<feature type="transmembrane region" description="Helical" evidence="1">
    <location>
        <begin position="114"/>
        <end position="134"/>
    </location>
</feature>
<dbReference type="InterPro" id="IPR021517">
    <property type="entry name" value="DUF3180"/>
</dbReference>
<feature type="transmembrane region" description="Helical" evidence="1">
    <location>
        <begin position="9"/>
        <end position="28"/>
    </location>
</feature>